<organism evidence="2 3">
    <name type="scientific">Olivibacter ginsenosidimutans</name>
    <dbReference type="NCBI Taxonomy" id="1176537"/>
    <lineage>
        <taxon>Bacteria</taxon>
        <taxon>Pseudomonadati</taxon>
        <taxon>Bacteroidota</taxon>
        <taxon>Sphingobacteriia</taxon>
        <taxon>Sphingobacteriales</taxon>
        <taxon>Sphingobacteriaceae</taxon>
        <taxon>Olivibacter</taxon>
    </lineage>
</organism>
<feature type="transmembrane region" description="Helical" evidence="1">
    <location>
        <begin position="239"/>
        <end position="262"/>
    </location>
</feature>
<gene>
    <name evidence="2" type="ORF">GCM10023231_19350</name>
</gene>
<feature type="transmembrane region" description="Helical" evidence="1">
    <location>
        <begin position="112"/>
        <end position="130"/>
    </location>
</feature>
<keyword evidence="1" id="KW-0812">Transmembrane</keyword>
<dbReference type="EMBL" id="BAABIQ010000031">
    <property type="protein sequence ID" value="GAA4791572.1"/>
    <property type="molecule type" value="Genomic_DNA"/>
</dbReference>
<proteinExistence type="predicted"/>
<feature type="transmembrane region" description="Helical" evidence="1">
    <location>
        <begin position="210"/>
        <end position="227"/>
    </location>
</feature>
<accession>A0ABP9B764</accession>
<evidence type="ECO:0000313" key="3">
    <source>
        <dbReference type="Proteomes" id="UP001501411"/>
    </source>
</evidence>
<dbReference type="PANTHER" id="PTHR33802">
    <property type="entry name" value="SI:CH211-161H7.5-RELATED"/>
    <property type="match status" value="1"/>
</dbReference>
<keyword evidence="1" id="KW-0472">Membrane</keyword>
<reference evidence="3" key="1">
    <citation type="journal article" date="2019" name="Int. J. Syst. Evol. Microbiol.">
        <title>The Global Catalogue of Microorganisms (GCM) 10K type strain sequencing project: providing services to taxonomists for standard genome sequencing and annotation.</title>
        <authorList>
            <consortium name="The Broad Institute Genomics Platform"/>
            <consortium name="The Broad Institute Genome Sequencing Center for Infectious Disease"/>
            <person name="Wu L."/>
            <person name="Ma J."/>
        </authorList>
    </citation>
    <scope>NUCLEOTIDE SEQUENCE [LARGE SCALE GENOMIC DNA]</scope>
    <source>
        <strain evidence="3">JCM 18200</strain>
    </source>
</reference>
<keyword evidence="1" id="KW-1133">Transmembrane helix</keyword>
<dbReference type="Proteomes" id="UP001501411">
    <property type="component" value="Unassembled WGS sequence"/>
</dbReference>
<feature type="transmembrane region" description="Helical" evidence="1">
    <location>
        <begin position="87"/>
        <end position="106"/>
    </location>
</feature>
<feature type="transmembrane region" description="Helical" evidence="1">
    <location>
        <begin position="12"/>
        <end position="35"/>
    </location>
</feature>
<sequence length="276" mass="31372">MRYVKQLAILNLVTFIFAFVLSMLGQTAVVGVYTMAEMSAKYESGITPANFAFSIWPLIYLALAAMLIYHLVQAFKQNETYITNKEIVVIGLMFAINQLAISAWIYTWLNDLPGVSCLLLLVQWYTLYCIDRRLQLLNPKKGKTSLFITQLPLSLYFGWITVATLTNFAAWLVSLGWLTNIQINLYVSYTLLMVTIGIGAVVVYFKHNIFYGLVIIWAIYGVIMKQLEMGNEAFQSLVYLGSFGIIIVLLVLIKTTVAYSSVEEKPYRKRKKAIPY</sequence>
<feature type="transmembrane region" description="Helical" evidence="1">
    <location>
        <begin position="185"/>
        <end position="205"/>
    </location>
</feature>
<protein>
    <submittedName>
        <fullName evidence="2">Tryptophan-rich sensory protein</fullName>
    </submittedName>
</protein>
<feature type="transmembrane region" description="Helical" evidence="1">
    <location>
        <begin position="55"/>
        <end position="75"/>
    </location>
</feature>
<evidence type="ECO:0000256" key="1">
    <source>
        <dbReference type="SAM" id="Phobius"/>
    </source>
</evidence>
<dbReference type="RefSeq" id="WP_345231565.1">
    <property type="nucleotide sequence ID" value="NZ_BAABIQ010000031.1"/>
</dbReference>
<feature type="transmembrane region" description="Helical" evidence="1">
    <location>
        <begin position="151"/>
        <end position="173"/>
    </location>
</feature>
<keyword evidence="3" id="KW-1185">Reference proteome</keyword>
<dbReference type="PANTHER" id="PTHR33802:SF1">
    <property type="entry name" value="XK-RELATED PROTEIN"/>
    <property type="match status" value="1"/>
</dbReference>
<comment type="caution">
    <text evidence="2">The sequence shown here is derived from an EMBL/GenBank/DDBJ whole genome shotgun (WGS) entry which is preliminary data.</text>
</comment>
<name>A0ABP9B764_9SPHI</name>
<evidence type="ECO:0000313" key="2">
    <source>
        <dbReference type="EMBL" id="GAA4791572.1"/>
    </source>
</evidence>